<comment type="caution">
    <text evidence="1">The sequence shown here is derived from an EMBL/GenBank/DDBJ whole genome shotgun (WGS) entry which is preliminary data.</text>
</comment>
<organism evidence="1 2">
    <name type="scientific">Batillaria attramentaria</name>
    <dbReference type="NCBI Taxonomy" id="370345"/>
    <lineage>
        <taxon>Eukaryota</taxon>
        <taxon>Metazoa</taxon>
        <taxon>Spiralia</taxon>
        <taxon>Lophotrochozoa</taxon>
        <taxon>Mollusca</taxon>
        <taxon>Gastropoda</taxon>
        <taxon>Caenogastropoda</taxon>
        <taxon>Sorbeoconcha</taxon>
        <taxon>Cerithioidea</taxon>
        <taxon>Batillariidae</taxon>
        <taxon>Batillaria</taxon>
    </lineage>
</organism>
<accession>A0ABD0JXE2</accession>
<evidence type="ECO:0000313" key="1">
    <source>
        <dbReference type="EMBL" id="KAK7479682.1"/>
    </source>
</evidence>
<sequence>MLASFEEEWRERAKKMIYLLKADKQFSRSRSLPAIFFPAKLRQSRKEFYTVGFFLWGSLISCLAQKVEEFSREDVSCLTSCARMRVHDAGLISRSSE</sequence>
<dbReference type="EMBL" id="JACVVK020000297">
    <property type="protein sequence ID" value="KAK7479682.1"/>
    <property type="molecule type" value="Genomic_DNA"/>
</dbReference>
<gene>
    <name evidence="1" type="ORF">BaRGS_00029058</name>
</gene>
<dbReference type="Proteomes" id="UP001519460">
    <property type="component" value="Unassembled WGS sequence"/>
</dbReference>
<evidence type="ECO:0000313" key="2">
    <source>
        <dbReference type="Proteomes" id="UP001519460"/>
    </source>
</evidence>
<protein>
    <submittedName>
        <fullName evidence="1">Uncharacterized protein</fullName>
    </submittedName>
</protein>
<keyword evidence="2" id="KW-1185">Reference proteome</keyword>
<reference evidence="1 2" key="1">
    <citation type="journal article" date="2023" name="Sci. Data">
        <title>Genome assembly of the Korean intertidal mud-creeper Batillaria attramentaria.</title>
        <authorList>
            <person name="Patra A.K."/>
            <person name="Ho P.T."/>
            <person name="Jun S."/>
            <person name="Lee S.J."/>
            <person name="Kim Y."/>
            <person name="Won Y.J."/>
        </authorList>
    </citation>
    <scope>NUCLEOTIDE SEQUENCE [LARGE SCALE GENOMIC DNA]</scope>
    <source>
        <strain evidence="1">Wonlab-2016</strain>
    </source>
</reference>
<name>A0ABD0JXE2_9CAEN</name>
<dbReference type="AlphaFoldDB" id="A0ABD0JXE2"/>
<proteinExistence type="predicted"/>